<dbReference type="EMBL" id="CP109546">
    <property type="protein sequence ID" value="WTZ07218.1"/>
    <property type="molecule type" value="Genomic_DNA"/>
</dbReference>
<gene>
    <name evidence="2" type="ORF">OG699_03930</name>
</gene>
<protein>
    <recommendedName>
        <fullName evidence="3">Secreted protein</fullName>
    </recommendedName>
</protein>
<sequence>MTRRTSIAVVGCLVLAGCTSTGSHSQPPSRSSGKAPAQPSDPVAAETTLNCSDQIVTDRPADNLHTVKGVVALPVASTAGTLRTNPVRPQSQAELFAKQGLVVRAGRTFDLVVPPEERNRLAMGWGSSGHKTWRLHVSCPHTTTAGWLAFPGGYYVPRRACVSLIVRTASTQERVRIGVGVAC</sequence>
<reference evidence="2" key="1">
    <citation type="submission" date="2022-10" db="EMBL/GenBank/DDBJ databases">
        <title>The complete genomes of actinobacterial strains from the NBC collection.</title>
        <authorList>
            <person name="Joergensen T.S."/>
            <person name="Alvarez Arevalo M."/>
            <person name="Sterndorff E.B."/>
            <person name="Faurdal D."/>
            <person name="Vuksanovic O."/>
            <person name="Mourched A.-S."/>
            <person name="Charusanti P."/>
            <person name="Shaw S."/>
            <person name="Blin K."/>
            <person name="Weber T."/>
        </authorList>
    </citation>
    <scope>NUCLEOTIDE SEQUENCE</scope>
    <source>
        <strain evidence="2">NBC_01393</strain>
    </source>
</reference>
<accession>A0AAU3HS40</accession>
<dbReference type="PROSITE" id="PS51257">
    <property type="entry name" value="PROKAR_LIPOPROTEIN"/>
    <property type="match status" value="1"/>
</dbReference>
<feature type="region of interest" description="Disordered" evidence="1">
    <location>
        <begin position="20"/>
        <end position="43"/>
    </location>
</feature>
<name>A0AAU3HS40_9ACTN</name>
<organism evidence="2">
    <name type="scientific">Streptomyces sp. NBC_01393</name>
    <dbReference type="NCBI Taxonomy" id="2903851"/>
    <lineage>
        <taxon>Bacteria</taxon>
        <taxon>Bacillati</taxon>
        <taxon>Actinomycetota</taxon>
        <taxon>Actinomycetes</taxon>
        <taxon>Kitasatosporales</taxon>
        <taxon>Streptomycetaceae</taxon>
        <taxon>Streptomyces</taxon>
    </lineage>
</organism>
<dbReference type="AlphaFoldDB" id="A0AAU3HS40"/>
<evidence type="ECO:0000256" key="1">
    <source>
        <dbReference type="SAM" id="MobiDB-lite"/>
    </source>
</evidence>
<evidence type="ECO:0008006" key="3">
    <source>
        <dbReference type="Google" id="ProtNLM"/>
    </source>
</evidence>
<feature type="compositionally biased region" description="Polar residues" evidence="1">
    <location>
        <begin position="20"/>
        <end position="32"/>
    </location>
</feature>
<proteinExistence type="predicted"/>
<evidence type="ECO:0000313" key="2">
    <source>
        <dbReference type="EMBL" id="WTZ07218.1"/>
    </source>
</evidence>